<evidence type="ECO:0000313" key="2">
    <source>
        <dbReference type="Proteomes" id="UP001596410"/>
    </source>
</evidence>
<evidence type="ECO:0000313" key="1">
    <source>
        <dbReference type="EMBL" id="MFC7063965.1"/>
    </source>
</evidence>
<comment type="caution">
    <text evidence="1">The sequence shown here is derived from an EMBL/GenBank/DDBJ whole genome shotgun (WGS) entry which is preliminary data.</text>
</comment>
<proteinExistence type="predicted"/>
<sequence length="312" mass="36406">MGNAKRLEEQQMWQDLNPKVKRGIMAVKENVTFEDGKATSANGTDVDHMVEVVSKTTDDQVRALKSVDTLTEHQIENGKFVFAFFEQARMMEERFPSLSAQDTARLMFIGTYVAWETNRLQSGKHIIRKKKLEEMVDMSTKRFNELFKRYKTEGILYEKESGEIFVNPTVFYRGSLKKHEYDITNLNYTRMFRKTVRDLYTMFKGRRLAQLAVIYSVLPFLNFNTNIICYNPEETDEELIRPMNLEKLAALLGYKDTYKLKRALDNIKIDGQPVFWVPQNVHDKRNRRIIANPRVVFGGDGESLKVIKALFN</sequence>
<dbReference type="Proteomes" id="UP001596410">
    <property type="component" value="Unassembled WGS sequence"/>
</dbReference>
<gene>
    <name evidence="1" type="ORF">ACFQIC_19390</name>
</gene>
<evidence type="ECO:0008006" key="3">
    <source>
        <dbReference type="Google" id="ProtNLM"/>
    </source>
</evidence>
<reference evidence="2" key="1">
    <citation type="journal article" date="2019" name="Int. J. Syst. Evol. Microbiol.">
        <title>The Global Catalogue of Microorganisms (GCM) 10K type strain sequencing project: providing services to taxonomists for standard genome sequencing and annotation.</title>
        <authorList>
            <consortium name="The Broad Institute Genomics Platform"/>
            <consortium name="The Broad Institute Genome Sequencing Center for Infectious Disease"/>
            <person name="Wu L."/>
            <person name="Ma J."/>
        </authorList>
    </citation>
    <scope>NUCLEOTIDE SEQUENCE [LARGE SCALE GENOMIC DNA]</scope>
    <source>
        <strain evidence="2">CGMCC 4.1621</strain>
    </source>
</reference>
<accession>A0ABW2ESQ0</accession>
<dbReference type="EMBL" id="JBHSZV010000062">
    <property type="protein sequence ID" value="MFC7063965.1"/>
    <property type="molecule type" value="Genomic_DNA"/>
</dbReference>
<protein>
    <recommendedName>
        <fullName evidence="3">Replication protein</fullName>
    </recommendedName>
</protein>
<dbReference type="RefSeq" id="WP_204708410.1">
    <property type="nucleotide sequence ID" value="NZ_JBHSZV010000062.1"/>
</dbReference>
<keyword evidence="2" id="KW-1185">Reference proteome</keyword>
<organism evidence="1 2">
    <name type="scientific">Halobacillus seohaensis</name>
    <dbReference type="NCBI Taxonomy" id="447421"/>
    <lineage>
        <taxon>Bacteria</taxon>
        <taxon>Bacillati</taxon>
        <taxon>Bacillota</taxon>
        <taxon>Bacilli</taxon>
        <taxon>Bacillales</taxon>
        <taxon>Bacillaceae</taxon>
        <taxon>Halobacillus</taxon>
    </lineage>
</organism>
<name>A0ABW2ESQ0_9BACI</name>